<dbReference type="PANTHER" id="PTHR13464:SF0">
    <property type="entry name" value="SAP30-BINDING PROTEIN"/>
    <property type="match status" value="1"/>
</dbReference>
<dbReference type="Proteomes" id="UP000827889">
    <property type="component" value="Chromosome 3"/>
</dbReference>
<gene>
    <name evidence="3" type="primary">LOC115753764</name>
</gene>
<feature type="compositionally biased region" description="Polar residues" evidence="1">
    <location>
        <begin position="82"/>
        <end position="96"/>
    </location>
</feature>
<feature type="compositionally biased region" description="Basic and acidic residues" evidence="1">
    <location>
        <begin position="58"/>
        <end position="71"/>
    </location>
</feature>
<evidence type="ECO:0000256" key="1">
    <source>
        <dbReference type="SAM" id="MobiDB-lite"/>
    </source>
</evidence>
<feature type="region of interest" description="Disordered" evidence="1">
    <location>
        <begin position="350"/>
        <end position="389"/>
    </location>
</feature>
<feature type="region of interest" description="Disordered" evidence="1">
    <location>
        <begin position="1"/>
        <end position="103"/>
    </location>
</feature>
<evidence type="ECO:0000313" key="3">
    <source>
        <dbReference type="RefSeq" id="XP_048131905.1"/>
    </source>
</evidence>
<dbReference type="GeneID" id="115753764"/>
<accession>A0ABM3H5M0</accession>
<reference evidence="3" key="1">
    <citation type="submission" date="2025-08" db="UniProtKB">
        <authorList>
            <consortium name="RefSeq"/>
        </authorList>
    </citation>
    <scope>IDENTIFICATION</scope>
    <source>
        <tissue evidence="3">Leaf</tissue>
    </source>
</reference>
<feature type="compositionally biased region" description="Basic and acidic residues" evidence="1">
    <location>
        <begin position="32"/>
        <end position="52"/>
    </location>
</feature>
<organism evidence="2 3">
    <name type="scientific">Rhodamnia argentea</name>
    <dbReference type="NCBI Taxonomy" id="178133"/>
    <lineage>
        <taxon>Eukaryota</taxon>
        <taxon>Viridiplantae</taxon>
        <taxon>Streptophyta</taxon>
        <taxon>Embryophyta</taxon>
        <taxon>Tracheophyta</taxon>
        <taxon>Spermatophyta</taxon>
        <taxon>Magnoliopsida</taxon>
        <taxon>eudicotyledons</taxon>
        <taxon>Gunneridae</taxon>
        <taxon>Pentapetalae</taxon>
        <taxon>rosids</taxon>
        <taxon>malvids</taxon>
        <taxon>Myrtales</taxon>
        <taxon>Myrtaceae</taxon>
        <taxon>Myrtoideae</taxon>
        <taxon>Myrteae</taxon>
        <taxon>Australasian group</taxon>
        <taxon>Rhodamnia</taxon>
    </lineage>
</organism>
<feature type="compositionally biased region" description="Acidic residues" evidence="1">
    <location>
        <begin position="18"/>
        <end position="31"/>
    </location>
</feature>
<dbReference type="Pfam" id="PF07818">
    <property type="entry name" value="HCNGP"/>
    <property type="match status" value="1"/>
</dbReference>
<proteinExistence type="predicted"/>
<dbReference type="InterPro" id="IPR012479">
    <property type="entry name" value="SAP30BP"/>
</dbReference>
<protein>
    <submittedName>
        <fullName evidence="3">SAP30-binding protein isoform X1</fullName>
    </submittedName>
</protein>
<dbReference type="RefSeq" id="XP_048131905.1">
    <property type="nucleotide sequence ID" value="XM_048275948.1"/>
</dbReference>
<feature type="region of interest" description="Disordered" evidence="1">
    <location>
        <begin position="195"/>
        <end position="214"/>
    </location>
</feature>
<name>A0ABM3H5M0_9MYRT</name>
<sequence>MAAKKKESEGIMLLSVYNDEDDEMEDAEDDNAEQRQRPEPGEVAEEERRSERVEDDPREASDREDGARVGSERMAASDSGHESTPQLTAESPTPIQRVQPPQEEVAVSVEVRRRNEMLCIVDYGHDEVVMSPEAEEGEIDSSGHFMLDERLQTENAGDYQEKPTQETVQVVSPNNQDISLLSGHIEPSQSDLRNATEAQPIEGEDSTKVSDGIDPLDKFLSSPPTDECSEELQERVRKFIAYKRAGKSFNAEVRNKKDYRNPDFLLHSVRYQDIDQIGSCFRKEVFDPHGYDQSDYYDVLEVDMKREVERKEQERKKSQQVEFVSSGVQAGAPAILPKVNVPVAGVPTAASGGLRSSDLAARDGRQNKKSKWDKVDGDRKNPLPSGAQESVSTVAAHAAILSAANAGAANRDEERQKREDLARGSWIEDPDVEINYRNIRLTFVYFRNKKIRSNPARQRATQIRYPQFFFLPN</sequence>
<keyword evidence="2" id="KW-1185">Reference proteome</keyword>
<evidence type="ECO:0000313" key="2">
    <source>
        <dbReference type="Proteomes" id="UP000827889"/>
    </source>
</evidence>
<feature type="compositionally biased region" description="Basic and acidic residues" evidence="1">
    <location>
        <begin position="360"/>
        <end position="381"/>
    </location>
</feature>
<dbReference type="PANTHER" id="PTHR13464">
    <property type="entry name" value="TRANSCRIPTIONAL REGULATOR PROTEIN HCNGP"/>
    <property type="match status" value="1"/>
</dbReference>